<reference evidence="4 5" key="1">
    <citation type="submission" date="2020-12" db="EMBL/GenBank/DDBJ databases">
        <title>Genomic characterization of four novel bacteriophages infecting Klebsiella pneumoniae.</title>
        <authorList>
            <person name="Estrada Bonilla B."/>
            <person name="Costa A.R."/>
            <person name="van Rossum T."/>
            <person name="Hagedoorn S."/>
            <person name="Wallinga H."/>
            <person name="Xiao M."/>
            <person name="Song W."/>
            <person name="Haas P.-J."/>
            <person name="Nobrega F.L."/>
            <person name="Brouns S.J.J."/>
        </authorList>
    </citation>
    <scope>NUCLEOTIDE SEQUENCE [LARGE SCALE GENOMIC DNA]</scope>
</reference>
<dbReference type="PROSITE" id="PS51688">
    <property type="entry name" value="ICA"/>
    <property type="match status" value="1"/>
</dbReference>
<keyword evidence="2" id="KW-0946">Virion</keyword>
<protein>
    <recommendedName>
        <fullName evidence="3">Peptidase S74 domain-containing protein</fullName>
    </recommendedName>
</protein>
<organism evidence="4 5">
    <name type="scientific">Klebsiella phage vB_KpM_FBKp24</name>
    <dbReference type="NCBI Taxonomy" id="2801834"/>
    <lineage>
        <taxon>Viruses</taxon>
        <taxon>Duplodnaviria</taxon>
        <taxon>Heunggongvirae</taxon>
        <taxon>Uroviricota</taxon>
        <taxon>Caudoviricetes</taxon>
        <taxon>Chimalliviridae</taxon>
        <taxon>Maaswegvirus</taxon>
        <taxon>Maaswegvirus Kp24</taxon>
    </lineage>
</organism>
<evidence type="ECO:0000313" key="4">
    <source>
        <dbReference type="EMBL" id="QQV91995.1"/>
    </source>
</evidence>
<name>A0A7U0GB88_9CAUD</name>
<gene>
    <name evidence="4" type="ORF">vBKpMFBKp24_301</name>
</gene>
<proteinExistence type="predicted"/>
<dbReference type="EMBL" id="MW394391">
    <property type="protein sequence ID" value="QQV91995.1"/>
    <property type="molecule type" value="Genomic_DNA"/>
</dbReference>
<dbReference type="InterPro" id="IPR036388">
    <property type="entry name" value="WH-like_DNA-bd_sf"/>
</dbReference>
<dbReference type="Proteomes" id="UP000596381">
    <property type="component" value="Segment"/>
</dbReference>
<evidence type="ECO:0000259" key="3">
    <source>
        <dbReference type="PROSITE" id="PS51688"/>
    </source>
</evidence>
<keyword evidence="2" id="KW-1227">Viral tail protein</keyword>
<dbReference type="Gene3D" id="1.10.10.10">
    <property type="entry name" value="Winged helix-like DNA-binding domain superfamily/Winged helix DNA-binding domain"/>
    <property type="match status" value="1"/>
</dbReference>
<sequence>MDKSSLKITELPALSVASENGFIPIAQVKEENDTYKVTLKKLRESILFENAYSDTASGLANTVSGDTFFVYTDATKEHVQGWVNAGSGVTPLLNSDGEQITYGTYALLNKALKDKGAIVQWVYNGGLSNGGEQTFTVPLTGNISVQEVYVDGLRQFKDVGFELVADNTLSFKLATPVKENQTVVAICFGSDDVEKVNEAFLATYTGPNGASNIGTLTGKNIQLELNDRFTKGEMIDPNITKALAFGRGTPLSTKIQTLNDFFSAQVKNIWEYAGLITNKTDPDDPETWDWAPAIQAAINDAVKYRPVKSVTSSSYFVGITLYFPGGVYPIKSGLTVTMQGTGTGTTFQTCLRIVGDGMSASIIQTAADNIDALKVTRCRVIMENIGFRANSNYNRGIVLGDATTWLPAQRCLLTNVGTYGFAKGLVSELTFDSIFIGLNIQSTTDMKDTTQASAGIEISVYSGAGNNGATGDDSNQLTFINCAVETATANNCTMVRIIGLSKSYPHHAINWFGGHVETHNRNAKCLSMIYAAHCAFYGVVFSQNGNETVTPVPVAYLENTFNVLFSSCRLATNNAQGTYSDTNGKLVQITQGTMNIGFDRCYFNTAYAALSSYNRNVDIIVDYSTATARIRSFQFNQCILNDFTFKAFSTRSTISNTTLLSREWTNRVDDNGVLIFSYINDITGATTPTDYITFSNAGDISALGKISSGSTISSGGSVTTASDINIGINSTNTTTKGVYFYTSGDQTTVMASMTADSVGRLYLNAISNSIGFVINSSGMQPKADNTHAMGASSFRFTTVYATNGVSSTSDATLKDDLRVRTSKETHAFAEIAQLPSVWRWKEEACPKGDEGKLHSGPTVQAAIEIMEKYDLDWKEYSCFIADKSEEGETRYGLNKEELNWWCFTSIMDLLIGGNS</sequence>
<dbReference type="Pfam" id="PF13884">
    <property type="entry name" value="Peptidase_S74"/>
    <property type="match status" value="1"/>
</dbReference>
<comment type="subcellular location">
    <subcellularLocation>
        <location evidence="1">Virion</location>
    </subcellularLocation>
</comment>
<keyword evidence="5" id="KW-1185">Reference proteome</keyword>
<feature type="domain" description="Peptidase S74" evidence="3">
    <location>
        <begin position="809"/>
        <end position="915"/>
    </location>
</feature>
<accession>A0A7U0GB88</accession>
<dbReference type="GO" id="GO:0098015">
    <property type="term" value="C:virus tail"/>
    <property type="evidence" value="ECO:0007669"/>
    <property type="project" value="UniProtKB-KW"/>
</dbReference>
<dbReference type="InterPro" id="IPR030392">
    <property type="entry name" value="S74_ICA"/>
</dbReference>
<evidence type="ECO:0000256" key="1">
    <source>
        <dbReference type="ARBA" id="ARBA00004328"/>
    </source>
</evidence>
<evidence type="ECO:0000256" key="2">
    <source>
        <dbReference type="ARBA" id="ARBA00022732"/>
    </source>
</evidence>
<evidence type="ECO:0000313" key="5">
    <source>
        <dbReference type="Proteomes" id="UP000596381"/>
    </source>
</evidence>